<reference evidence="1 2" key="1">
    <citation type="journal article" date="2018" name="Sci. Rep.">
        <title>Genomic signatures of local adaptation to the degree of environmental predictability in rotifers.</title>
        <authorList>
            <person name="Franch-Gras L."/>
            <person name="Hahn C."/>
            <person name="Garcia-Roger E.M."/>
            <person name="Carmona M.J."/>
            <person name="Serra M."/>
            <person name="Gomez A."/>
        </authorList>
    </citation>
    <scope>NUCLEOTIDE SEQUENCE [LARGE SCALE GENOMIC DNA]</scope>
    <source>
        <strain evidence="1">HYR1</strain>
    </source>
</reference>
<dbReference type="AlphaFoldDB" id="A0A3M7RAL0"/>
<evidence type="ECO:0000313" key="1">
    <source>
        <dbReference type="EMBL" id="RNA20567.1"/>
    </source>
</evidence>
<comment type="caution">
    <text evidence="1">The sequence shown here is derived from an EMBL/GenBank/DDBJ whole genome shotgun (WGS) entry which is preliminary data.</text>
</comment>
<sequence>MIIKFVHTIWDMLIYSKFIYCEILARIIKLTFNTVPKGIESSESDVEEEKPVPKRARLEANNVEVIDKQAKFCDECGAQMKKKRYSACPNKCFHKCDIRVMNLSLSTSSSIQLTCMHTPSPLFIDKPQSSSQVNLAPISQTPKIPEAQLYIRVTRLIFANI</sequence>
<keyword evidence="2" id="KW-1185">Reference proteome</keyword>
<name>A0A3M7RAL0_BRAPC</name>
<proteinExistence type="predicted"/>
<protein>
    <submittedName>
        <fullName evidence="1">Uncharacterized protein</fullName>
    </submittedName>
</protein>
<accession>A0A3M7RAL0</accession>
<organism evidence="1 2">
    <name type="scientific">Brachionus plicatilis</name>
    <name type="common">Marine rotifer</name>
    <name type="synonym">Brachionus muelleri</name>
    <dbReference type="NCBI Taxonomy" id="10195"/>
    <lineage>
        <taxon>Eukaryota</taxon>
        <taxon>Metazoa</taxon>
        <taxon>Spiralia</taxon>
        <taxon>Gnathifera</taxon>
        <taxon>Rotifera</taxon>
        <taxon>Eurotatoria</taxon>
        <taxon>Monogononta</taxon>
        <taxon>Pseudotrocha</taxon>
        <taxon>Ploima</taxon>
        <taxon>Brachionidae</taxon>
        <taxon>Brachionus</taxon>
    </lineage>
</organism>
<gene>
    <name evidence="1" type="ORF">BpHYR1_015664</name>
</gene>
<feature type="non-terminal residue" evidence="1">
    <location>
        <position position="161"/>
    </location>
</feature>
<evidence type="ECO:0000313" key="2">
    <source>
        <dbReference type="Proteomes" id="UP000276133"/>
    </source>
</evidence>
<dbReference type="EMBL" id="REGN01003818">
    <property type="protein sequence ID" value="RNA20567.1"/>
    <property type="molecule type" value="Genomic_DNA"/>
</dbReference>
<dbReference type="Proteomes" id="UP000276133">
    <property type="component" value="Unassembled WGS sequence"/>
</dbReference>